<evidence type="ECO:0000313" key="5">
    <source>
        <dbReference type="EMBL" id="KAI5409206.1"/>
    </source>
</evidence>
<dbReference type="GO" id="GO:0003684">
    <property type="term" value="F:damaged DNA binding"/>
    <property type="evidence" value="ECO:0007669"/>
    <property type="project" value="TreeGrafter"/>
</dbReference>
<dbReference type="InterPro" id="IPR010614">
    <property type="entry name" value="RAD3-like_helicase_DEAD"/>
</dbReference>
<dbReference type="GO" id="GO:0045951">
    <property type="term" value="P:positive regulation of mitotic recombination"/>
    <property type="evidence" value="ECO:0007669"/>
    <property type="project" value="TreeGrafter"/>
</dbReference>
<dbReference type="PANTHER" id="PTHR11472:SF1">
    <property type="entry name" value="GENERAL TRANSCRIPTION AND DNA REPAIR FACTOR IIH HELICASE SUBUNIT XPD"/>
    <property type="match status" value="1"/>
</dbReference>
<dbReference type="GO" id="GO:0003678">
    <property type="term" value="F:DNA helicase activity"/>
    <property type="evidence" value="ECO:0007669"/>
    <property type="project" value="InterPro"/>
</dbReference>
<dbReference type="GO" id="GO:0005634">
    <property type="term" value="C:nucleus"/>
    <property type="evidence" value="ECO:0007669"/>
    <property type="project" value="TreeGrafter"/>
</dbReference>
<keyword evidence="2" id="KW-0378">Hydrolase</keyword>
<dbReference type="GO" id="GO:0005524">
    <property type="term" value="F:ATP binding"/>
    <property type="evidence" value="ECO:0007669"/>
    <property type="project" value="UniProtKB-KW"/>
</dbReference>
<evidence type="ECO:0000256" key="1">
    <source>
        <dbReference type="ARBA" id="ARBA00022741"/>
    </source>
</evidence>
<reference evidence="5 6" key="1">
    <citation type="journal article" date="2022" name="Nat. Genet.">
        <title>Improved pea reference genome and pan-genome highlight genomic features and evolutionary characteristics.</title>
        <authorList>
            <person name="Yang T."/>
            <person name="Liu R."/>
            <person name="Luo Y."/>
            <person name="Hu S."/>
            <person name="Wang D."/>
            <person name="Wang C."/>
            <person name="Pandey M.K."/>
            <person name="Ge S."/>
            <person name="Xu Q."/>
            <person name="Li N."/>
            <person name="Li G."/>
            <person name="Huang Y."/>
            <person name="Saxena R.K."/>
            <person name="Ji Y."/>
            <person name="Li M."/>
            <person name="Yan X."/>
            <person name="He Y."/>
            <person name="Liu Y."/>
            <person name="Wang X."/>
            <person name="Xiang C."/>
            <person name="Varshney R.K."/>
            <person name="Ding H."/>
            <person name="Gao S."/>
            <person name="Zong X."/>
        </authorList>
    </citation>
    <scope>NUCLEOTIDE SEQUENCE [LARGE SCALE GENOMIC DNA]</scope>
    <source>
        <strain evidence="5 6">cv. Zhongwan 6</strain>
    </source>
</reference>
<evidence type="ECO:0000256" key="2">
    <source>
        <dbReference type="ARBA" id="ARBA00022801"/>
    </source>
</evidence>
<dbReference type="InterPro" id="IPR006554">
    <property type="entry name" value="Helicase-like_DEXD_c2"/>
</dbReference>
<comment type="caution">
    <text evidence="5">The sequence shown here is derived from an EMBL/GenBank/DDBJ whole genome shotgun (WGS) entry which is preliminary data.</text>
</comment>
<dbReference type="GO" id="GO:0006366">
    <property type="term" value="P:transcription by RNA polymerase II"/>
    <property type="evidence" value="ECO:0007669"/>
    <property type="project" value="TreeGrafter"/>
</dbReference>
<dbReference type="InterPro" id="IPR045028">
    <property type="entry name" value="DinG/Rad3-like"/>
</dbReference>
<organism evidence="5 6">
    <name type="scientific">Pisum sativum</name>
    <name type="common">Garden pea</name>
    <name type="synonym">Lathyrus oleraceus</name>
    <dbReference type="NCBI Taxonomy" id="3888"/>
    <lineage>
        <taxon>Eukaryota</taxon>
        <taxon>Viridiplantae</taxon>
        <taxon>Streptophyta</taxon>
        <taxon>Embryophyta</taxon>
        <taxon>Tracheophyta</taxon>
        <taxon>Spermatophyta</taxon>
        <taxon>Magnoliopsida</taxon>
        <taxon>eudicotyledons</taxon>
        <taxon>Gunneridae</taxon>
        <taxon>Pentapetalae</taxon>
        <taxon>rosids</taxon>
        <taxon>fabids</taxon>
        <taxon>Fabales</taxon>
        <taxon>Fabaceae</taxon>
        <taxon>Papilionoideae</taxon>
        <taxon>50 kb inversion clade</taxon>
        <taxon>NPAAA clade</taxon>
        <taxon>Hologalegina</taxon>
        <taxon>IRL clade</taxon>
        <taxon>Fabeae</taxon>
        <taxon>Lathyrus</taxon>
    </lineage>
</organism>
<protein>
    <recommendedName>
        <fullName evidence="4">Helicase ATP-binding domain-containing protein</fullName>
    </recommendedName>
</protein>
<dbReference type="GO" id="GO:0016818">
    <property type="term" value="F:hydrolase activity, acting on acid anhydrides, in phosphorus-containing anhydrides"/>
    <property type="evidence" value="ECO:0007669"/>
    <property type="project" value="InterPro"/>
</dbReference>
<dbReference type="Pfam" id="PF06733">
    <property type="entry name" value="DEAD_2"/>
    <property type="match status" value="1"/>
</dbReference>
<keyword evidence="1" id="KW-0547">Nucleotide-binding</keyword>
<sequence>MKEIKLALDIGDHAVVSTYKDKCKGFTVAMLSLLVSYVSSKFGEISKQILYCTKDAERRDKIMKTLKLVHDYRCNVLGDDSPSILAVEFSSRKEFCINSDVIEESQLYEDLEKDEDKLVAGCRERTASWIREIDIEDVCSFFDKAEGAVLSPGIYDIKDLVDAGYKKGWCPFYVTKHALEAANIVVFGYENVLDPKIAGVVCKELKRNSNSIVIFDNADDIANSIVKLYH</sequence>
<dbReference type="EMBL" id="JAMSHJ010000005">
    <property type="protein sequence ID" value="KAI5409206.1"/>
    <property type="molecule type" value="Genomic_DNA"/>
</dbReference>
<dbReference type="Gramene" id="Psat5g172640.1">
    <property type="protein sequence ID" value="Psat5g172640.1.cds"/>
    <property type="gene ID" value="Psat5g172640"/>
</dbReference>
<feature type="domain" description="Helicase ATP-binding" evidence="4">
    <location>
        <begin position="1"/>
        <end position="230"/>
    </location>
</feature>
<evidence type="ECO:0000259" key="4">
    <source>
        <dbReference type="PROSITE" id="PS51193"/>
    </source>
</evidence>
<name>A0A9D5AJ14_PEA</name>
<gene>
    <name evidence="5" type="ORF">KIW84_054852</name>
</gene>
<dbReference type="Gene3D" id="3.40.50.300">
    <property type="entry name" value="P-loop containing nucleotide triphosphate hydrolases"/>
    <property type="match status" value="1"/>
</dbReference>
<dbReference type="Gramene" id="Psat05G0485200-T1">
    <property type="protein sequence ID" value="KAI5409206.1"/>
    <property type="gene ID" value="KIW84_054852"/>
</dbReference>
<dbReference type="InterPro" id="IPR027417">
    <property type="entry name" value="P-loop_NTPase"/>
</dbReference>
<dbReference type="InterPro" id="IPR014013">
    <property type="entry name" value="Helic_SF1/SF2_ATP-bd_DinG/Rad3"/>
</dbReference>
<keyword evidence="6" id="KW-1185">Reference proteome</keyword>
<evidence type="ECO:0000256" key="3">
    <source>
        <dbReference type="ARBA" id="ARBA00022840"/>
    </source>
</evidence>
<dbReference type="AlphaFoldDB" id="A0A9D5AJ14"/>
<accession>A0A9D5AJ14</accession>
<proteinExistence type="predicted"/>
<dbReference type="PROSITE" id="PS51193">
    <property type="entry name" value="HELICASE_ATP_BIND_2"/>
    <property type="match status" value="1"/>
</dbReference>
<dbReference type="PANTHER" id="PTHR11472">
    <property type="entry name" value="DNA REPAIR DEAD HELICASE RAD3/XP-D SUBFAMILY MEMBER"/>
    <property type="match status" value="1"/>
</dbReference>
<dbReference type="SMART" id="SM00488">
    <property type="entry name" value="DEXDc2"/>
    <property type="match status" value="1"/>
</dbReference>
<keyword evidence="3" id="KW-0067">ATP-binding</keyword>
<dbReference type="Proteomes" id="UP001058974">
    <property type="component" value="Chromosome 5"/>
</dbReference>
<evidence type="ECO:0000313" key="6">
    <source>
        <dbReference type="Proteomes" id="UP001058974"/>
    </source>
</evidence>